<protein>
    <submittedName>
        <fullName evidence="8">Cytochrome P450</fullName>
    </submittedName>
</protein>
<dbReference type="InterPro" id="IPR002401">
    <property type="entry name" value="Cyt_P450_E_grp-I"/>
</dbReference>
<dbReference type="GO" id="GO:0020037">
    <property type="term" value="F:heme binding"/>
    <property type="evidence" value="ECO:0007669"/>
    <property type="project" value="InterPro"/>
</dbReference>
<proteinExistence type="inferred from homology"/>
<feature type="binding site" description="axial binding residue" evidence="7">
    <location>
        <position position="304"/>
    </location>
    <ligand>
        <name>heme</name>
        <dbReference type="ChEBI" id="CHEBI:30413"/>
    </ligand>
    <ligandPart>
        <name>Fe</name>
        <dbReference type="ChEBI" id="CHEBI:18248"/>
    </ligandPart>
</feature>
<dbReference type="AlphaFoldDB" id="A0A2T4BFS8"/>
<accession>A0A2T4BFS8</accession>
<keyword evidence="2 7" id="KW-0349">Heme</keyword>
<dbReference type="PANTHER" id="PTHR24291">
    <property type="entry name" value="CYTOCHROME P450 FAMILY 4"/>
    <property type="match status" value="1"/>
</dbReference>
<comment type="similarity">
    <text evidence="1">Belongs to the cytochrome P450 family.</text>
</comment>
<evidence type="ECO:0000256" key="6">
    <source>
        <dbReference type="ARBA" id="ARBA00023033"/>
    </source>
</evidence>
<evidence type="ECO:0000256" key="1">
    <source>
        <dbReference type="ARBA" id="ARBA00010617"/>
    </source>
</evidence>
<dbReference type="InterPro" id="IPR001128">
    <property type="entry name" value="Cyt_P450"/>
</dbReference>
<dbReference type="SUPFAM" id="SSF48264">
    <property type="entry name" value="Cytochrome P450"/>
    <property type="match status" value="1"/>
</dbReference>
<sequence length="365" mass="41295">MSTHFYLLGEPSFTAVEFDISEATDFQALQDLVGSRYAVVELRVPEVRAADGPVSISIDGNAIYPDHLGNHRRMFETYGKLFAVTTLGTKWHYTNDPSLATICFTESDFFTKAVIPGHPLHAFNLGEAGIFFGSTDSENWRVNHKFFPHTLGPKAVELQLQEAALEADHIIDFAVRARDGKGNKLAREQASLGVTVTGAGFSTTASLMSWLIYGLICHDGMQDRLLQELVDNNWDENTPTDLMLPGGYKMAKVSIVIMALHHIHNDSEHWDSPARFDPDRWDTERVKNRHARSFQPFGSEPRGCIVFHLALEEVKVFLPNLVYRYEFTLVKRDEAVQYDPDQVIIKPGNLYVRAERRVRWPAKSE</sequence>
<dbReference type="Pfam" id="PF00067">
    <property type="entry name" value="p450"/>
    <property type="match status" value="1"/>
</dbReference>
<dbReference type="CDD" id="cd00302">
    <property type="entry name" value="cytochrome_P450"/>
    <property type="match status" value="1"/>
</dbReference>
<comment type="cofactor">
    <cofactor evidence="7">
        <name>heme</name>
        <dbReference type="ChEBI" id="CHEBI:30413"/>
    </cofactor>
</comment>
<dbReference type="PANTHER" id="PTHR24291:SF50">
    <property type="entry name" value="BIFUNCTIONAL ALBAFLAVENONE MONOOXYGENASE_TERPENE SYNTHASE"/>
    <property type="match status" value="1"/>
</dbReference>
<evidence type="ECO:0000256" key="3">
    <source>
        <dbReference type="ARBA" id="ARBA00022723"/>
    </source>
</evidence>
<dbReference type="PRINTS" id="PR00463">
    <property type="entry name" value="EP450I"/>
</dbReference>
<dbReference type="RefSeq" id="XP_024751496.1">
    <property type="nucleotide sequence ID" value="XM_024895049.1"/>
</dbReference>
<dbReference type="GO" id="GO:0004497">
    <property type="term" value="F:monooxygenase activity"/>
    <property type="evidence" value="ECO:0007669"/>
    <property type="project" value="UniProtKB-KW"/>
</dbReference>
<organism evidence="8 9">
    <name type="scientific">Trichoderma citrinoviride</name>
    <dbReference type="NCBI Taxonomy" id="58853"/>
    <lineage>
        <taxon>Eukaryota</taxon>
        <taxon>Fungi</taxon>
        <taxon>Dikarya</taxon>
        <taxon>Ascomycota</taxon>
        <taxon>Pezizomycotina</taxon>
        <taxon>Sordariomycetes</taxon>
        <taxon>Hypocreomycetidae</taxon>
        <taxon>Hypocreales</taxon>
        <taxon>Hypocreaceae</taxon>
        <taxon>Trichoderma</taxon>
    </lineage>
</organism>
<dbReference type="GO" id="GO:0005506">
    <property type="term" value="F:iron ion binding"/>
    <property type="evidence" value="ECO:0007669"/>
    <property type="project" value="InterPro"/>
</dbReference>
<keyword evidence="4" id="KW-0560">Oxidoreductase</keyword>
<keyword evidence="9" id="KW-1185">Reference proteome</keyword>
<dbReference type="Proteomes" id="UP000241546">
    <property type="component" value="Unassembled WGS sequence"/>
</dbReference>
<keyword evidence="3 7" id="KW-0479">Metal-binding</keyword>
<reference evidence="9" key="1">
    <citation type="submission" date="2016-07" db="EMBL/GenBank/DDBJ databases">
        <title>Multiple horizontal gene transfer events from other fungi enriched the ability of initially mycotrophic Trichoderma (Ascomycota) to feed on dead plant biomass.</title>
        <authorList>
            <consortium name="DOE Joint Genome Institute"/>
            <person name="Atanasova L."/>
            <person name="Chenthamara K."/>
            <person name="Zhang J."/>
            <person name="Grujic M."/>
            <person name="Henrissat B."/>
            <person name="Kuo A."/>
            <person name="Aerts A."/>
            <person name="Salamov A."/>
            <person name="Lipzen A."/>
            <person name="Labutti K."/>
            <person name="Barry K."/>
            <person name="Miao Y."/>
            <person name="Rahimi M.J."/>
            <person name="Shen Q."/>
            <person name="Grigoriev I.V."/>
            <person name="Kubicek C.P."/>
            <person name="Druzhinina I.S."/>
        </authorList>
    </citation>
    <scope>NUCLEOTIDE SEQUENCE [LARGE SCALE GENOMIC DNA]</scope>
    <source>
        <strain evidence="9">TUCIM 6016</strain>
    </source>
</reference>
<dbReference type="GO" id="GO:0016705">
    <property type="term" value="F:oxidoreductase activity, acting on paired donors, with incorporation or reduction of molecular oxygen"/>
    <property type="evidence" value="ECO:0007669"/>
    <property type="project" value="InterPro"/>
</dbReference>
<name>A0A2T4BFS8_9HYPO</name>
<evidence type="ECO:0000313" key="8">
    <source>
        <dbReference type="EMBL" id="PTB68176.1"/>
    </source>
</evidence>
<dbReference type="InterPro" id="IPR050196">
    <property type="entry name" value="Cytochrome_P450_Monoox"/>
</dbReference>
<keyword evidence="5 7" id="KW-0408">Iron</keyword>
<evidence type="ECO:0000256" key="4">
    <source>
        <dbReference type="ARBA" id="ARBA00023002"/>
    </source>
</evidence>
<keyword evidence="6" id="KW-0503">Monooxygenase</keyword>
<dbReference type="EMBL" id="KZ680210">
    <property type="protein sequence ID" value="PTB68176.1"/>
    <property type="molecule type" value="Genomic_DNA"/>
</dbReference>
<dbReference type="GeneID" id="36603167"/>
<evidence type="ECO:0000256" key="7">
    <source>
        <dbReference type="PIRSR" id="PIRSR602401-1"/>
    </source>
</evidence>
<evidence type="ECO:0000313" key="9">
    <source>
        <dbReference type="Proteomes" id="UP000241546"/>
    </source>
</evidence>
<gene>
    <name evidence="8" type="ORF">BBK36DRAFT_1167443</name>
</gene>
<dbReference type="InterPro" id="IPR036396">
    <property type="entry name" value="Cyt_P450_sf"/>
</dbReference>
<dbReference type="Gene3D" id="1.10.630.10">
    <property type="entry name" value="Cytochrome P450"/>
    <property type="match status" value="3"/>
</dbReference>
<evidence type="ECO:0000256" key="5">
    <source>
        <dbReference type="ARBA" id="ARBA00023004"/>
    </source>
</evidence>
<evidence type="ECO:0000256" key="2">
    <source>
        <dbReference type="ARBA" id="ARBA00022617"/>
    </source>
</evidence>
<dbReference type="OrthoDB" id="1470350at2759"/>